<dbReference type="Gramene" id="Mp6g07430.1">
    <property type="protein sequence ID" value="Mp6g07430.1.cds1"/>
    <property type="gene ID" value="Mp6g07430"/>
</dbReference>
<name>A0A2R6WW87_MARPO</name>
<gene>
    <name evidence="2" type="ORF">MARPO_0053s0057</name>
</gene>
<evidence type="ECO:0000313" key="2">
    <source>
        <dbReference type="EMBL" id="PTQ38121.1"/>
    </source>
</evidence>
<dbReference type="AlphaFoldDB" id="A0A2R6WW87"/>
<feature type="compositionally biased region" description="Basic and acidic residues" evidence="1">
    <location>
        <begin position="92"/>
        <end position="111"/>
    </location>
</feature>
<sequence>MWKEDSRAAATALGFFSISLSVGKAEREDDKEGSKCHQQTAKTINRHGQLTEHFNHVAVEGYESGGVICGQGGVRSLGCDDEESLAGGREQMQNRRAECRRQIREPGEARR</sequence>
<feature type="region of interest" description="Disordered" evidence="1">
    <location>
        <begin position="85"/>
        <end position="111"/>
    </location>
</feature>
<dbReference type="Proteomes" id="UP000244005">
    <property type="component" value="Unassembled WGS sequence"/>
</dbReference>
<accession>A0A2R6WW87</accession>
<proteinExistence type="predicted"/>
<evidence type="ECO:0000313" key="3">
    <source>
        <dbReference type="Proteomes" id="UP000244005"/>
    </source>
</evidence>
<dbReference type="EMBL" id="KZ772725">
    <property type="protein sequence ID" value="PTQ38121.1"/>
    <property type="molecule type" value="Genomic_DNA"/>
</dbReference>
<protein>
    <submittedName>
        <fullName evidence="2">Uncharacterized protein</fullName>
    </submittedName>
</protein>
<reference evidence="3" key="1">
    <citation type="journal article" date="2017" name="Cell">
        <title>Insights into land plant evolution garnered from the Marchantia polymorpha genome.</title>
        <authorList>
            <person name="Bowman J.L."/>
            <person name="Kohchi T."/>
            <person name="Yamato K.T."/>
            <person name="Jenkins J."/>
            <person name="Shu S."/>
            <person name="Ishizaki K."/>
            <person name="Yamaoka S."/>
            <person name="Nishihama R."/>
            <person name="Nakamura Y."/>
            <person name="Berger F."/>
            <person name="Adam C."/>
            <person name="Aki S.S."/>
            <person name="Althoff F."/>
            <person name="Araki T."/>
            <person name="Arteaga-Vazquez M.A."/>
            <person name="Balasubrmanian S."/>
            <person name="Barry K."/>
            <person name="Bauer D."/>
            <person name="Boehm C.R."/>
            <person name="Briginshaw L."/>
            <person name="Caballero-Perez J."/>
            <person name="Catarino B."/>
            <person name="Chen F."/>
            <person name="Chiyoda S."/>
            <person name="Chovatia M."/>
            <person name="Davies K.M."/>
            <person name="Delmans M."/>
            <person name="Demura T."/>
            <person name="Dierschke T."/>
            <person name="Dolan L."/>
            <person name="Dorantes-Acosta A.E."/>
            <person name="Eklund D.M."/>
            <person name="Florent S.N."/>
            <person name="Flores-Sandoval E."/>
            <person name="Fujiyama A."/>
            <person name="Fukuzawa H."/>
            <person name="Galik B."/>
            <person name="Grimanelli D."/>
            <person name="Grimwood J."/>
            <person name="Grossniklaus U."/>
            <person name="Hamada T."/>
            <person name="Haseloff J."/>
            <person name="Hetherington A.J."/>
            <person name="Higo A."/>
            <person name="Hirakawa Y."/>
            <person name="Hundley H.N."/>
            <person name="Ikeda Y."/>
            <person name="Inoue K."/>
            <person name="Inoue S.I."/>
            <person name="Ishida S."/>
            <person name="Jia Q."/>
            <person name="Kakita M."/>
            <person name="Kanazawa T."/>
            <person name="Kawai Y."/>
            <person name="Kawashima T."/>
            <person name="Kennedy M."/>
            <person name="Kinose K."/>
            <person name="Kinoshita T."/>
            <person name="Kohara Y."/>
            <person name="Koide E."/>
            <person name="Komatsu K."/>
            <person name="Kopischke S."/>
            <person name="Kubo M."/>
            <person name="Kyozuka J."/>
            <person name="Lagercrantz U."/>
            <person name="Lin S.S."/>
            <person name="Lindquist E."/>
            <person name="Lipzen A.M."/>
            <person name="Lu C.W."/>
            <person name="De Luna E."/>
            <person name="Martienssen R.A."/>
            <person name="Minamino N."/>
            <person name="Mizutani M."/>
            <person name="Mizutani M."/>
            <person name="Mochizuki N."/>
            <person name="Monte I."/>
            <person name="Mosher R."/>
            <person name="Nagasaki H."/>
            <person name="Nakagami H."/>
            <person name="Naramoto S."/>
            <person name="Nishitani K."/>
            <person name="Ohtani M."/>
            <person name="Okamoto T."/>
            <person name="Okumura M."/>
            <person name="Phillips J."/>
            <person name="Pollak B."/>
            <person name="Reinders A."/>
            <person name="Rovekamp M."/>
            <person name="Sano R."/>
            <person name="Sawa S."/>
            <person name="Schmid M.W."/>
            <person name="Shirakawa M."/>
            <person name="Solano R."/>
            <person name="Spunde A."/>
            <person name="Suetsugu N."/>
            <person name="Sugano S."/>
            <person name="Sugiyama A."/>
            <person name="Sun R."/>
            <person name="Suzuki Y."/>
            <person name="Takenaka M."/>
            <person name="Takezawa D."/>
            <person name="Tomogane H."/>
            <person name="Tsuzuki M."/>
            <person name="Ueda T."/>
            <person name="Umeda M."/>
            <person name="Ward J.M."/>
            <person name="Watanabe Y."/>
            <person name="Yazaki K."/>
            <person name="Yokoyama R."/>
            <person name="Yoshitake Y."/>
            <person name="Yotsui I."/>
            <person name="Zachgo S."/>
            <person name="Schmutz J."/>
        </authorList>
    </citation>
    <scope>NUCLEOTIDE SEQUENCE [LARGE SCALE GENOMIC DNA]</scope>
    <source>
        <strain evidence="3">Tak-1</strain>
    </source>
</reference>
<organism evidence="2 3">
    <name type="scientific">Marchantia polymorpha</name>
    <name type="common">Common liverwort</name>
    <name type="synonym">Marchantia aquatica</name>
    <dbReference type="NCBI Taxonomy" id="3197"/>
    <lineage>
        <taxon>Eukaryota</taxon>
        <taxon>Viridiplantae</taxon>
        <taxon>Streptophyta</taxon>
        <taxon>Embryophyta</taxon>
        <taxon>Marchantiophyta</taxon>
        <taxon>Marchantiopsida</taxon>
        <taxon>Marchantiidae</taxon>
        <taxon>Marchantiales</taxon>
        <taxon>Marchantiaceae</taxon>
        <taxon>Marchantia</taxon>
    </lineage>
</organism>
<evidence type="ECO:0000256" key="1">
    <source>
        <dbReference type="SAM" id="MobiDB-lite"/>
    </source>
</evidence>
<keyword evidence="3" id="KW-1185">Reference proteome</keyword>